<dbReference type="EMBL" id="PUJW01000015">
    <property type="protein sequence ID" value="NHB93381.1"/>
    <property type="molecule type" value="Genomic_DNA"/>
</dbReference>
<comment type="caution">
    <text evidence="1">The sequence shown here is derived from an EMBL/GenBank/DDBJ whole genome shotgun (WGS) entry which is preliminary data.</text>
</comment>
<name>A0A7X5QFD8_9GAMM</name>
<dbReference type="Proteomes" id="UP000591844">
    <property type="component" value="Unassembled WGS sequence"/>
</dbReference>
<sequence length="73" mass="8123">MTPSWRYADPRTGLIEGSEWEALLPVICRSLGLSSTPTATLSAITAELDTTYREMLNRLPENPAIRFTGQVKK</sequence>
<protein>
    <submittedName>
        <fullName evidence="1">Uncharacterized protein</fullName>
    </submittedName>
</protein>
<organism evidence="1 2">
    <name type="scientific">Photorhabdus cinerea</name>
    <dbReference type="NCBI Taxonomy" id="471575"/>
    <lineage>
        <taxon>Bacteria</taxon>
        <taxon>Pseudomonadati</taxon>
        <taxon>Pseudomonadota</taxon>
        <taxon>Gammaproteobacteria</taxon>
        <taxon>Enterobacterales</taxon>
        <taxon>Morganellaceae</taxon>
        <taxon>Photorhabdus</taxon>
    </lineage>
</organism>
<proteinExistence type="predicted"/>
<reference evidence="1 2" key="1">
    <citation type="submission" date="2018-02" db="EMBL/GenBank/DDBJ databases">
        <authorList>
            <person name="Machado R.A."/>
        </authorList>
    </citation>
    <scope>NUCLEOTIDE SEQUENCE [LARGE SCALE GENOMIC DNA]</scope>
    <source>
        <strain evidence="1 2">DSM 19724</strain>
    </source>
</reference>
<evidence type="ECO:0000313" key="2">
    <source>
        <dbReference type="Proteomes" id="UP000591844"/>
    </source>
</evidence>
<accession>A0A7X5QFD8</accession>
<dbReference type="RefSeq" id="WP_166308191.1">
    <property type="nucleotide sequence ID" value="NZ_CAWPIB010000015.1"/>
</dbReference>
<evidence type="ECO:0000313" key="1">
    <source>
        <dbReference type="EMBL" id="NHB93381.1"/>
    </source>
</evidence>
<gene>
    <name evidence="1" type="ORF">C5469_15040</name>
</gene>
<dbReference type="AlphaFoldDB" id="A0A7X5QFD8"/>
<keyword evidence="2" id="KW-1185">Reference proteome</keyword>